<feature type="transmembrane region" description="Helical" evidence="6">
    <location>
        <begin position="60"/>
        <end position="78"/>
    </location>
</feature>
<keyword evidence="4 6" id="KW-1133">Transmembrane helix</keyword>
<evidence type="ECO:0000256" key="6">
    <source>
        <dbReference type="SAM" id="Phobius"/>
    </source>
</evidence>
<dbReference type="InterPro" id="IPR001757">
    <property type="entry name" value="P_typ_ATPase"/>
</dbReference>
<dbReference type="InterPro" id="IPR036412">
    <property type="entry name" value="HAD-like_sf"/>
</dbReference>
<dbReference type="InterPro" id="IPR044492">
    <property type="entry name" value="P_typ_ATPase_HD_dom"/>
</dbReference>
<dbReference type="Proteomes" id="UP000323274">
    <property type="component" value="Unassembled WGS sequence"/>
</dbReference>
<dbReference type="PROSITE" id="PS00154">
    <property type="entry name" value="ATPASE_E1_E2"/>
    <property type="match status" value="1"/>
</dbReference>
<dbReference type="SUPFAM" id="SSF81665">
    <property type="entry name" value="Calcium ATPase, transmembrane domain M"/>
    <property type="match status" value="1"/>
</dbReference>
<feature type="transmembrane region" description="Helical" evidence="6">
    <location>
        <begin position="641"/>
        <end position="660"/>
    </location>
</feature>
<name>A0A5A5TX81_LEUCI</name>
<dbReference type="NCBIfam" id="TIGR01494">
    <property type="entry name" value="ATPase_P-type"/>
    <property type="match status" value="2"/>
</dbReference>
<dbReference type="GO" id="GO:0005524">
    <property type="term" value="F:ATP binding"/>
    <property type="evidence" value="ECO:0007669"/>
    <property type="project" value="InterPro"/>
</dbReference>
<dbReference type="GO" id="GO:0016020">
    <property type="term" value="C:membrane"/>
    <property type="evidence" value="ECO:0007669"/>
    <property type="project" value="UniProtKB-SubCell"/>
</dbReference>
<dbReference type="InterPro" id="IPR023298">
    <property type="entry name" value="ATPase_P-typ_TM_dom_sf"/>
</dbReference>
<dbReference type="CDD" id="cd02609">
    <property type="entry name" value="P-type_ATPase"/>
    <property type="match status" value="1"/>
</dbReference>
<evidence type="ECO:0000259" key="7">
    <source>
        <dbReference type="Pfam" id="PF00122"/>
    </source>
</evidence>
<dbReference type="SUPFAM" id="SSF81660">
    <property type="entry name" value="Metal cation-transporting ATPase, ATP-binding domain N"/>
    <property type="match status" value="1"/>
</dbReference>
<organism evidence="8 9">
    <name type="scientific">Leuconostoc citreum</name>
    <dbReference type="NCBI Taxonomy" id="33964"/>
    <lineage>
        <taxon>Bacteria</taxon>
        <taxon>Bacillati</taxon>
        <taxon>Bacillota</taxon>
        <taxon>Bacilli</taxon>
        <taxon>Lactobacillales</taxon>
        <taxon>Lactobacillaceae</taxon>
        <taxon>Leuconostoc</taxon>
    </lineage>
</organism>
<dbReference type="InterPro" id="IPR008250">
    <property type="entry name" value="ATPase_P-typ_transduc_dom_A_sf"/>
</dbReference>
<evidence type="ECO:0000313" key="9">
    <source>
        <dbReference type="Proteomes" id="UP000323274"/>
    </source>
</evidence>
<keyword evidence="2 6" id="KW-0812">Transmembrane</keyword>
<dbReference type="PRINTS" id="PR00119">
    <property type="entry name" value="CATATPASE"/>
</dbReference>
<gene>
    <name evidence="8" type="ORF">LCIT_02490</name>
</gene>
<accession>A0A5A5TX81</accession>
<dbReference type="EMBL" id="BJJW01000002">
    <property type="protein sequence ID" value="GDZ83007.1"/>
    <property type="molecule type" value="Genomic_DNA"/>
</dbReference>
<dbReference type="GO" id="GO:0016887">
    <property type="term" value="F:ATP hydrolysis activity"/>
    <property type="evidence" value="ECO:0007669"/>
    <property type="project" value="InterPro"/>
</dbReference>
<feature type="transmembrane region" description="Helical" evidence="6">
    <location>
        <begin position="680"/>
        <end position="701"/>
    </location>
</feature>
<reference evidence="8 9" key="1">
    <citation type="submission" date="2019-04" db="EMBL/GenBank/DDBJ databases">
        <title>A pseudo-fructophilic Leuconostoc citreum strain F192-5 isolated from peel of satsuma mandarin: the first report for isolation and characterization of strain-dependent fructophilic-like characteristics.</title>
        <authorList>
            <person name="Maeno S."/>
            <person name="Tanizawa Y."/>
            <person name="Kajikawa A."/>
            <person name="Kanesaki Y."/>
            <person name="Kubota E."/>
            <person name="Arita M."/>
            <person name="Leon D."/>
            <person name="Endo A."/>
        </authorList>
    </citation>
    <scope>NUCLEOTIDE SEQUENCE [LARGE SCALE GENOMIC DNA]</scope>
    <source>
        <strain evidence="8 9">F192-5</strain>
    </source>
</reference>
<feature type="transmembrane region" description="Helical" evidence="6">
    <location>
        <begin position="763"/>
        <end position="780"/>
    </location>
</feature>
<dbReference type="InterPro" id="IPR023214">
    <property type="entry name" value="HAD_sf"/>
</dbReference>
<dbReference type="SFLD" id="SFLDS00003">
    <property type="entry name" value="Haloacid_Dehalogenase"/>
    <property type="match status" value="1"/>
</dbReference>
<dbReference type="InterPro" id="IPR018303">
    <property type="entry name" value="ATPase_P-typ_P_site"/>
</dbReference>
<dbReference type="PRINTS" id="PR00120">
    <property type="entry name" value="HATPASE"/>
</dbReference>
<feature type="transmembrane region" description="Helical" evidence="6">
    <location>
        <begin position="737"/>
        <end position="757"/>
    </location>
</feature>
<feature type="transmembrane region" description="Helical" evidence="6">
    <location>
        <begin position="612"/>
        <end position="635"/>
    </location>
</feature>
<dbReference type="SFLD" id="SFLDF00027">
    <property type="entry name" value="p-type_atpase"/>
    <property type="match status" value="1"/>
</dbReference>
<dbReference type="AlphaFoldDB" id="A0A5A5TX81"/>
<feature type="transmembrane region" description="Helical" evidence="6">
    <location>
        <begin position="265"/>
        <end position="293"/>
    </location>
</feature>
<dbReference type="Gene3D" id="1.20.1110.10">
    <property type="entry name" value="Calcium-transporting ATPase, transmembrane domain"/>
    <property type="match status" value="1"/>
</dbReference>
<dbReference type="RefSeq" id="WP_149333591.1">
    <property type="nucleotide sequence ID" value="NZ_BJJW01000002.1"/>
</dbReference>
<evidence type="ECO:0000256" key="1">
    <source>
        <dbReference type="ARBA" id="ARBA00004141"/>
    </source>
</evidence>
<keyword evidence="5 6" id="KW-0472">Membrane</keyword>
<dbReference type="SFLD" id="SFLDG00002">
    <property type="entry name" value="C1.7:_P-type_atpase_like"/>
    <property type="match status" value="1"/>
</dbReference>
<feature type="transmembrane region" description="Helical" evidence="6">
    <location>
        <begin position="84"/>
        <end position="102"/>
    </location>
</feature>
<evidence type="ECO:0000313" key="8">
    <source>
        <dbReference type="EMBL" id="GDZ83007.1"/>
    </source>
</evidence>
<dbReference type="Pfam" id="PF00122">
    <property type="entry name" value="E1-E2_ATPase"/>
    <property type="match status" value="1"/>
</dbReference>
<evidence type="ECO:0000256" key="5">
    <source>
        <dbReference type="ARBA" id="ARBA00023136"/>
    </source>
</evidence>
<dbReference type="Gene3D" id="2.70.150.10">
    <property type="entry name" value="Calcium-transporting ATPase, cytoplasmic transduction domain A"/>
    <property type="match status" value="1"/>
</dbReference>
<dbReference type="SUPFAM" id="SSF56784">
    <property type="entry name" value="HAD-like"/>
    <property type="match status" value="1"/>
</dbReference>
<dbReference type="InterPro" id="IPR059000">
    <property type="entry name" value="ATPase_P-type_domA"/>
</dbReference>
<keyword evidence="3" id="KW-1278">Translocase</keyword>
<proteinExistence type="predicted"/>
<feature type="transmembrane region" description="Helical" evidence="6">
    <location>
        <begin position="231"/>
        <end position="253"/>
    </location>
</feature>
<sequence length="822" mass="90631">MTKQPDITKQPFVDDRLDTSVDYQEGLTQQQVADRLRAGQSNKVGKNQSKTYAAIIRENTLTFFNLIFLVLALLLTFVQSYKNLSFVPVVLINILIGVFQEVRAKKVLDNLNVLDTTTVSAVREGQEVQLEVDELVINDVVLFRAGTQIMADAVVLNGEIQVNEALLTGESDEITKRVGDKLLSGSFVVSGRCYGELEKVGEASYISKLTSQAKKIKNSEQSEMVISINRFIKWVGIIIVPVGLILFYQSYILNNVSLEQSITTMVAALIGMIPEGLYLLTTISLAMGAARLAKQKVLLHNMKSIETLARVDVLCVDKTGTITENKMTVAHFVPLAGQSKSESDLSQLVSDFAQTMAADNDTMVAIKEKFNQASDRQATSYTTFSSVEKFSSVTFDDDTFVLGAPEVLLKDQYDEYKQAITQYSEQGLRVLIFGQHNGVIKNRQLTSAVTPLALIVIANPVRENAKETFQYFAKQDVAIKVISGDNPLTVSYTAKQAGISGAENYVDARTLNSLESMDDALKKFTVFGRVTPEQKEQFVDILKDNGKTVAMTGDGVNDILAMKKADCSIAMASGNDATAKAAQVVLLESDFSKMPQVVLEGRQIVNNIERSASLFLVKNIFSLLMSVFAILLSATYPLNPLQITLISLFTIGLPSFLLTLEKNNEKIKGHFMTNVFSKAAPGGITDMVVVGILVICGTLFKLSTADVSTAATLLLIVVGFFVLYKISTPMNAFRQKVFFICLAGMIIVGFTFSKFFSLTRIDSVSLLLLVILFVVSKSIFQSLSQLIERFALYSQQFDRAKLSQPRYFVQTVANFFRKDSNK</sequence>
<comment type="caution">
    <text evidence="8">The sequence shown here is derived from an EMBL/GenBank/DDBJ whole genome shotgun (WGS) entry which is preliminary data.</text>
</comment>
<feature type="domain" description="P-type ATPase A" evidence="7">
    <location>
        <begin position="116"/>
        <end position="213"/>
    </location>
</feature>
<dbReference type="InterPro" id="IPR023299">
    <property type="entry name" value="ATPase_P-typ_cyto_dom_N"/>
</dbReference>
<comment type="subcellular location">
    <subcellularLocation>
        <location evidence="1">Membrane</location>
        <topology evidence="1">Multi-pass membrane protein</topology>
    </subcellularLocation>
</comment>
<feature type="transmembrane region" description="Helical" evidence="6">
    <location>
        <begin position="707"/>
        <end position="725"/>
    </location>
</feature>
<dbReference type="Gene3D" id="3.40.1110.10">
    <property type="entry name" value="Calcium-transporting ATPase, cytoplasmic domain N"/>
    <property type="match status" value="1"/>
</dbReference>
<evidence type="ECO:0000256" key="2">
    <source>
        <dbReference type="ARBA" id="ARBA00022692"/>
    </source>
</evidence>
<dbReference type="Gene3D" id="3.40.50.1000">
    <property type="entry name" value="HAD superfamily/HAD-like"/>
    <property type="match status" value="1"/>
</dbReference>
<evidence type="ECO:0000256" key="4">
    <source>
        <dbReference type="ARBA" id="ARBA00022989"/>
    </source>
</evidence>
<dbReference type="PANTHER" id="PTHR42861">
    <property type="entry name" value="CALCIUM-TRANSPORTING ATPASE"/>
    <property type="match status" value="1"/>
</dbReference>
<dbReference type="Pfam" id="PF00702">
    <property type="entry name" value="Hydrolase"/>
    <property type="match status" value="1"/>
</dbReference>
<protein>
    <submittedName>
        <fullName evidence="8">ATPase P</fullName>
    </submittedName>
</protein>
<evidence type="ECO:0000256" key="3">
    <source>
        <dbReference type="ARBA" id="ARBA00022967"/>
    </source>
</evidence>
<dbReference type="SUPFAM" id="SSF81653">
    <property type="entry name" value="Calcium ATPase, transduction domain A"/>
    <property type="match status" value="1"/>
</dbReference>